<reference evidence="5" key="1">
    <citation type="submission" date="2020-02" db="EMBL/GenBank/DDBJ databases">
        <title>PAGI-encoded CrpP-like fluoroquinolone-modifying enzymes among Pseudomonas aeruginosa clinical isolates in Europe.</title>
        <authorList>
            <person name="Ortiz de la Rosa J.M."/>
            <person name="Nordmann P."/>
            <person name="Poirel L."/>
        </authorList>
    </citation>
    <scope>NUCLEOTIDE SEQUENCE</scope>
    <source>
        <strain evidence="5">PAGI-184</strain>
        <strain evidence="6">PAGI-196</strain>
    </source>
</reference>
<dbReference type="PANTHER" id="PTHR36582:SF2">
    <property type="entry name" value="ANTITOXIN PARD"/>
    <property type="match status" value="1"/>
</dbReference>
<evidence type="ECO:0000256" key="4">
    <source>
        <dbReference type="ARBA" id="ARBA00037106"/>
    </source>
</evidence>
<accession>A0A6H0JKC7</accession>
<evidence type="ECO:0000256" key="1">
    <source>
        <dbReference type="ARBA" id="ARBA00008580"/>
    </source>
</evidence>
<dbReference type="Pfam" id="PF03693">
    <property type="entry name" value="ParD_antitoxin"/>
    <property type="match status" value="1"/>
</dbReference>
<dbReference type="NCBIfam" id="TIGR02606">
    <property type="entry name" value="antidote_CC2985"/>
    <property type="match status" value="1"/>
</dbReference>
<comment type="similarity">
    <text evidence="1">Belongs to the ParD antitoxin family.</text>
</comment>
<dbReference type="PANTHER" id="PTHR36582">
    <property type="entry name" value="ANTITOXIN PARD"/>
    <property type="match status" value="1"/>
</dbReference>
<dbReference type="SUPFAM" id="SSF47598">
    <property type="entry name" value="Ribbon-helix-helix"/>
    <property type="match status" value="1"/>
</dbReference>
<evidence type="ECO:0000313" key="5">
    <source>
        <dbReference type="EMBL" id="QIU80207.1"/>
    </source>
</evidence>
<keyword evidence="3" id="KW-1277">Toxin-antitoxin system</keyword>
<evidence type="ECO:0000256" key="3">
    <source>
        <dbReference type="ARBA" id="ARBA00022649"/>
    </source>
</evidence>
<protein>
    <recommendedName>
        <fullName evidence="2">Antitoxin ParD</fullName>
    </recommendedName>
</protein>
<dbReference type="InterPro" id="IPR038296">
    <property type="entry name" value="ParD_sf"/>
</dbReference>
<dbReference type="GO" id="GO:0006355">
    <property type="term" value="P:regulation of DNA-templated transcription"/>
    <property type="evidence" value="ECO:0007669"/>
    <property type="project" value="InterPro"/>
</dbReference>
<sequence length="154" mass="17457">MRKRTNVPRPNPIREAKPLLACASIINLLAPKGRHPAITYTPKKMIRQALWHIMPLAICRLEHLMATRNVVLPDPLEQDINELVETGRYQNRSEVIRAGLRLLLQQEAQNSAKLEALRNATSSGLMQLERGEYDEITSDDLAQYLDELGNQASH</sequence>
<name>A0A6H0JKC7_PSEAI</name>
<organism evidence="5">
    <name type="scientific">Pseudomonas aeruginosa</name>
    <dbReference type="NCBI Taxonomy" id="287"/>
    <lineage>
        <taxon>Bacteria</taxon>
        <taxon>Pseudomonadati</taxon>
        <taxon>Pseudomonadota</taxon>
        <taxon>Gammaproteobacteria</taxon>
        <taxon>Pseudomonadales</taxon>
        <taxon>Pseudomonadaceae</taxon>
        <taxon>Pseudomonas</taxon>
    </lineage>
</organism>
<dbReference type="AlphaFoldDB" id="A0A6H0JKC7"/>
<evidence type="ECO:0000313" key="6">
    <source>
        <dbReference type="EMBL" id="QIU80281.1"/>
    </source>
</evidence>
<dbReference type="Gene3D" id="6.10.10.120">
    <property type="entry name" value="Antitoxin ParD1-like"/>
    <property type="match status" value="1"/>
</dbReference>
<comment type="function">
    <text evidence="4">Antitoxin component of a type II toxin-antitoxin (TA) system. Neutralizes the effect of toxin ParE.</text>
</comment>
<dbReference type="EMBL" id="MT074673">
    <property type="protein sequence ID" value="QIU80207.1"/>
    <property type="molecule type" value="Genomic_DNA"/>
</dbReference>
<proteinExistence type="inferred from homology"/>
<evidence type="ECO:0000256" key="2">
    <source>
        <dbReference type="ARBA" id="ARBA00017940"/>
    </source>
</evidence>
<dbReference type="InterPro" id="IPR022789">
    <property type="entry name" value="ParD"/>
</dbReference>
<dbReference type="InterPro" id="IPR010985">
    <property type="entry name" value="Ribbon_hlx_hlx"/>
</dbReference>
<dbReference type="EMBL" id="MT074674">
    <property type="protein sequence ID" value="QIU80281.1"/>
    <property type="molecule type" value="Genomic_DNA"/>
</dbReference>
<dbReference type="CDD" id="cd22231">
    <property type="entry name" value="RHH_NikR_HicB-like"/>
    <property type="match status" value="1"/>
</dbReference>